<dbReference type="GO" id="GO:0046872">
    <property type="term" value="F:metal ion binding"/>
    <property type="evidence" value="ECO:0007669"/>
    <property type="project" value="UniProtKB-UniRule"/>
</dbReference>
<keyword evidence="4 6" id="KW-0067">ATP-binding</keyword>
<dbReference type="EMBL" id="CAICTM010000713">
    <property type="protein sequence ID" value="CAB9515427.1"/>
    <property type="molecule type" value="Genomic_DNA"/>
</dbReference>
<dbReference type="PROSITE" id="PS00674">
    <property type="entry name" value="AAA"/>
    <property type="match status" value="1"/>
</dbReference>
<feature type="region of interest" description="Disordered" evidence="7">
    <location>
        <begin position="68"/>
        <end position="105"/>
    </location>
</feature>
<gene>
    <name evidence="10" type="ORF">SEMRO_714_G191710.1</name>
</gene>
<comment type="caution">
    <text evidence="10">The sequence shown here is derived from an EMBL/GenBank/DDBJ whole genome shotgun (WGS) entry which is preliminary data.</text>
</comment>
<evidence type="ECO:0000256" key="7">
    <source>
        <dbReference type="SAM" id="MobiDB-lite"/>
    </source>
</evidence>
<protein>
    <recommendedName>
        <fullName evidence="6">Vesicle-fusing ATPase</fullName>
        <ecNumber evidence="6">3.6.4.6</ecNumber>
    </recommendedName>
</protein>
<name>A0A9N8HJW3_9STRA</name>
<dbReference type="Gene3D" id="1.10.8.60">
    <property type="match status" value="1"/>
</dbReference>
<keyword evidence="11" id="KW-1185">Reference proteome</keyword>
<dbReference type="FunFam" id="3.40.50.300:FF:000154">
    <property type="entry name" value="Vesicle-fusing ATPase 1"/>
    <property type="match status" value="1"/>
</dbReference>
<dbReference type="InterPro" id="IPR003959">
    <property type="entry name" value="ATPase_AAA_core"/>
</dbReference>
<keyword evidence="6" id="KW-0378">Hydrolase</keyword>
<keyword evidence="5 6" id="KW-0653">Protein transport</keyword>
<dbReference type="SMART" id="SM00382">
    <property type="entry name" value="AAA"/>
    <property type="match status" value="1"/>
</dbReference>
<reference evidence="10" key="1">
    <citation type="submission" date="2020-06" db="EMBL/GenBank/DDBJ databases">
        <authorList>
            <consortium name="Plant Systems Biology data submission"/>
        </authorList>
    </citation>
    <scope>NUCLEOTIDE SEQUENCE</scope>
    <source>
        <strain evidence="10">D6</strain>
    </source>
</reference>
<dbReference type="GO" id="GO:0043001">
    <property type="term" value="P:Golgi to plasma membrane protein transport"/>
    <property type="evidence" value="ECO:0007669"/>
    <property type="project" value="TreeGrafter"/>
</dbReference>
<dbReference type="InterPro" id="IPR027417">
    <property type="entry name" value="P-loop_NTPase"/>
</dbReference>
<keyword evidence="8" id="KW-0732">Signal</keyword>
<dbReference type="InterPro" id="IPR039812">
    <property type="entry name" value="Vesicle-fus_ATPase"/>
</dbReference>
<dbReference type="PANTHER" id="PTHR23078:SF3">
    <property type="entry name" value="VESICLE-FUSING ATPASE"/>
    <property type="match status" value="1"/>
</dbReference>
<dbReference type="GO" id="GO:0006891">
    <property type="term" value="P:intra-Golgi vesicle-mediated transport"/>
    <property type="evidence" value="ECO:0007669"/>
    <property type="project" value="TreeGrafter"/>
</dbReference>
<keyword evidence="2 6" id="KW-0813">Transport</keyword>
<dbReference type="GO" id="GO:0035494">
    <property type="term" value="P:SNARE complex disassembly"/>
    <property type="evidence" value="ECO:0007669"/>
    <property type="project" value="InterPro"/>
</dbReference>
<evidence type="ECO:0000256" key="5">
    <source>
        <dbReference type="ARBA" id="ARBA00022927"/>
    </source>
</evidence>
<comment type="function">
    <text evidence="6">Required for vesicle-mediated transport. Catalyzes the fusion of transport vesicles within the Golgi cisternae. Is also required for transport from the endoplasmic reticulum to the Golgi stack. Seems to function as a fusion protein required for the delivery of cargo proteins to all compartments of the Golgi stack independent of vesicle origin.</text>
</comment>
<keyword evidence="6" id="KW-0963">Cytoplasm</keyword>
<evidence type="ECO:0000256" key="2">
    <source>
        <dbReference type="ARBA" id="ARBA00022448"/>
    </source>
</evidence>
<keyword evidence="3 6" id="KW-0547">Nucleotide-binding</keyword>
<evidence type="ECO:0000256" key="6">
    <source>
        <dbReference type="RuleBase" id="RU367045"/>
    </source>
</evidence>
<keyword evidence="6" id="KW-0460">Magnesium</keyword>
<dbReference type="InterPro" id="IPR003960">
    <property type="entry name" value="ATPase_AAA_CS"/>
</dbReference>
<dbReference type="Pfam" id="PF00004">
    <property type="entry name" value="AAA"/>
    <property type="match status" value="1"/>
</dbReference>
<accession>A0A9N8HJW3</accession>
<dbReference type="GO" id="GO:0016887">
    <property type="term" value="F:ATP hydrolysis activity"/>
    <property type="evidence" value="ECO:0007669"/>
    <property type="project" value="InterPro"/>
</dbReference>
<dbReference type="EC" id="3.6.4.6" evidence="6"/>
<dbReference type="Gene3D" id="3.40.50.300">
    <property type="entry name" value="P-loop containing nucleotide triphosphate hydrolases"/>
    <property type="match status" value="1"/>
</dbReference>
<evidence type="ECO:0000256" key="1">
    <source>
        <dbReference type="ARBA" id="ARBA00006914"/>
    </source>
</evidence>
<evidence type="ECO:0000256" key="8">
    <source>
        <dbReference type="SAM" id="SignalP"/>
    </source>
</evidence>
<proteinExistence type="inferred from homology"/>
<comment type="similarity">
    <text evidence="1 6">Belongs to the AAA ATPase family.</text>
</comment>
<dbReference type="PANTHER" id="PTHR23078">
    <property type="entry name" value="VESICULAR-FUSION PROTEIN NSF"/>
    <property type="match status" value="1"/>
</dbReference>
<keyword evidence="6" id="KW-0479">Metal-binding</keyword>
<evidence type="ECO:0000256" key="4">
    <source>
        <dbReference type="ARBA" id="ARBA00022840"/>
    </source>
</evidence>
<organism evidence="10 11">
    <name type="scientific">Seminavis robusta</name>
    <dbReference type="NCBI Taxonomy" id="568900"/>
    <lineage>
        <taxon>Eukaryota</taxon>
        <taxon>Sar</taxon>
        <taxon>Stramenopiles</taxon>
        <taxon>Ochrophyta</taxon>
        <taxon>Bacillariophyta</taxon>
        <taxon>Bacillariophyceae</taxon>
        <taxon>Bacillariophycidae</taxon>
        <taxon>Naviculales</taxon>
        <taxon>Naviculaceae</taxon>
        <taxon>Seminavis</taxon>
    </lineage>
</organism>
<feature type="domain" description="AAA+ ATPase" evidence="9">
    <location>
        <begin position="481"/>
        <end position="634"/>
    </location>
</feature>
<evidence type="ECO:0000256" key="3">
    <source>
        <dbReference type="ARBA" id="ARBA00022741"/>
    </source>
</evidence>
<dbReference type="GO" id="GO:0005524">
    <property type="term" value="F:ATP binding"/>
    <property type="evidence" value="ECO:0007669"/>
    <property type="project" value="UniProtKB-UniRule"/>
</dbReference>
<dbReference type="Proteomes" id="UP001153069">
    <property type="component" value="Unassembled WGS sequence"/>
</dbReference>
<dbReference type="AlphaFoldDB" id="A0A9N8HJW3"/>
<keyword evidence="6" id="KW-0931">ER-Golgi transport</keyword>
<evidence type="ECO:0000313" key="10">
    <source>
        <dbReference type="EMBL" id="CAB9515427.1"/>
    </source>
</evidence>
<comment type="subcellular location">
    <subcellularLocation>
        <location evidence="6">Cytoplasm</location>
    </subcellularLocation>
</comment>
<dbReference type="SUPFAM" id="SSF52540">
    <property type="entry name" value="P-loop containing nucleoside triphosphate hydrolases"/>
    <property type="match status" value="1"/>
</dbReference>
<comment type="catalytic activity">
    <reaction evidence="6">
        <text>ATP + H2O = ADP + phosphate + H(+)</text>
        <dbReference type="Rhea" id="RHEA:13065"/>
        <dbReference type="ChEBI" id="CHEBI:15377"/>
        <dbReference type="ChEBI" id="CHEBI:15378"/>
        <dbReference type="ChEBI" id="CHEBI:30616"/>
        <dbReference type="ChEBI" id="CHEBI:43474"/>
        <dbReference type="ChEBI" id="CHEBI:456216"/>
        <dbReference type="EC" id="3.6.4.6"/>
    </reaction>
</comment>
<comment type="cofactor">
    <cofactor evidence="6">
        <name>Mg(2+)</name>
        <dbReference type="ChEBI" id="CHEBI:18420"/>
    </cofactor>
    <text evidence="6">Binds 1 Mg(2+) ion per subunit.</text>
</comment>
<feature type="chain" id="PRO_5040129349" description="Vesicle-fusing ATPase" evidence="8">
    <location>
        <begin position="30"/>
        <end position="775"/>
    </location>
</feature>
<sequence length="775" mass="83386">MDSSCSCRPRSVLLVVGILFVLRCPLSHAWVSNSVFRTSCARQFPRNYAATIEADVPVQDSIIPAVAEESSPPPVSEDSTTTTSAENSTLLELEKDSNATTEEGDHDDSAFEVLAGNTALCLHKSDLKRDDGFDGASTGWTSWVDDASALRLRSCLDGLELPPFARSIAQPSSLVTASNGDDDEIRRDQVIRWLRWIKACPSPLIIELSPALRQAVNATIPNEAWLQAIDSTRDEFLERIGCRLIVLPSGASLNQPLKAPPGAMVYGKLLLGGVTRFRVIGGNSQRSIARKAGARTLVTSPQTLRTPSWLQYGGPQRNYEAIDAGVAVFMEVLILPKGLSLPLLDDNDEEGSKSATTISQMKWNPNHMLDLVSEQEAEQAAAALAANASEPNPGNAQILSSSGNEYINHMESSISASVGGLRPQIDSIIRRVLDGRALVAAADADATTASGATTINPPQSAGADSVRRREMEALLGLGLSPVRGLLLYGPPGTGKTLVAREIANVLQARPPKIVAAPELLSRWVGGSEKMVRELFEDAEGELAACNGDATKSALHVIVIDEIDAVFRKRSSSSQDSGGEITRASAVNQILSKLDGVKQLGNILIIGMTNRKELLDPALLRPGRLEVQIKIPLPNKEGRREILKIHFEALRRRGLLSQSLCNAIDGYHDTTPSQKKYSGNVDDQAWRKRLQSFRKRLSVVSSRGAEQMSSALWQHRILDLASDRWTGGYSGADIAGLVRSSGSFALARARSQDGGGLDNLIITLGDVAGALEEVKQ</sequence>
<dbReference type="OrthoDB" id="9982946at2759"/>
<dbReference type="InterPro" id="IPR003593">
    <property type="entry name" value="AAA+_ATPase"/>
</dbReference>
<feature type="compositionally biased region" description="Low complexity" evidence="7">
    <location>
        <begin position="68"/>
        <end position="84"/>
    </location>
</feature>
<evidence type="ECO:0000259" key="9">
    <source>
        <dbReference type="SMART" id="SM00382"/>
    </source>
</evidence>
<evidence type="ECO:0000313" key="11">
    <source>
        <dbReference type="Proteomes" id="UP001153069"/>
    </source>
</evidence>
<dbReference type="GO" id="GO:0005795">
    <property type="term" value="C:Golgi stack"/>
    <property type="evidence" value="ECO:0007669"/>
    <property type="project" value="TreeGrafter"/>
</dbReference>
<feature type="signal peptide" evidence="8">
    <location>
        <begin position="1"/>
        <end position="29"/>
    </location>
</feature>